<keyword evidence="2" id="KW-1185">Reference proteome</keyword>
<dbReference type="Proteomes" id="UP000095282">
    <property type="component" value="Unplaced"/>
</dbReference>
<sequence length="89" mass="10287">MDELRFGSTIFKILAIGLSYVIFTSLGIFIHWMWFSNYDLVIGRRVQKSRLKPGERLYLNGLALSSTYYAEQIRIAAEEAKLKKEALLL</sequence>
<evidence type="ECO:0000256" key="1">
    <source>
        <dbReference type="SAM" id="Phobius"/>
    </source>
</evidence>
<organism evidence="2 3">
    <name type="scientific">Caenorhabditis tropicalis</name>
    <dbReference type="NCBI Taxonomy" id="1561998"/>
    <lineage>
        <taxon>Eukaryota</taxon>
        <taxon>Metazoa</taxon>
        <taxon>Ecdysozoa</taxon>
        <taxon>Nematoda</taxon>
        <taxon>Chromadorea</taxon>
        <taxon>Rhabditida</taxon>
        <taxon>Rhabditina</taxon>
        <taxon>Rhabditomorpha</taxon>
        <taxon>Rhabditoidea</taxon>
        <taxon>Rhabditidae</taxon>
        <taxon>Peloderinae</taxon>
        <taxon>Caenorhabditis</taxon>
    </lineage>
</organism>
<proteinExistence type="predicted"/>
<keyword evidence="1" id="KW-0472">Membrane</keyword>
<keyword evidence="1" id="KW-0812">Transmembrane</keyword>
<accession>A0A1I7U680</accession>
<name>A0A1I7U680_9PELO</name>
<dbReference type="WBParaSite" id="Csp11.Scaffold629.g15270.t1">
    <property type="protein sequence ID" value="Csp11.Scaffold629.g15270.t1"/>
    <property type="gene ID" value="Csp11.Scaffold629.g15270"/>
</dbReference>
<dbReference type="AlphaFoldDB" id="A0A1I7U680"/>
<evidence type="ECO:0000313" key="3">
    <source>
        <dbReference type="WBParaSite" id="Csp11.Scaffold629.g15270.t1"/>
    </source>
</evidence>
<reference evidence="3" key="1">
    <citation type="submission" date="2016-11" db="UniProtKB">
        <authorList>
            <consortium name="WormBaseParasite"/>
        </authorList>
    </citation>
    <scope>IDENTIFICATION</scope>
</reference>
<protein>
    <submittedName>
        <fullName evidence="3">DUF3592 domain-containing protein</fullName>
    </submittedName>
</protein>
<evidence type="ECO:0000313" key="2">
    <source>
        <dbReference type="Proteomes" id="UP000095282"/>
    </source>
</evidence>
<feature type="transmembrane region" description="Helical" evidence="1">
    <location>
        <begin position="13"/>
        <end position="35"/>
    </location>
</feature>
<dbReference type="eggNOG" id="ENOG502TJ47">
    <property type="taxonomic scope" value="Eukaryota"/>
</dbReference>
<keyword evidence="1" id="KW-1133">Transmembrane helix</keyword>